<feature type="compositionally biased region" description="Polar residues" evidence="4">
    <location>
        <begin position="388"/>
        <end position="397"/>
    </location>
</feature>
<dbReference type="AlphaFoldDB" id="C1F7H1"/>
<evidence type="ECO:0000256" key="4">
    <source>
        <dbReference type="SAM" id="MobiDB-lite"/>
    </source>
</evidence>
<dbReference type="OrthoDB" id="113001at2"/>
<evidence type="ECO:0000256" key="1">
    <source>
        <dbReference type="ARBA" id="ARBA00004196"/>
    </source>
</evidence>
<dbReference type="Gene3D" id="3.40.50.2300">
    <property type="match status" value="2"/>
</dbReference>
<feature type="region of interest" description="Disordered" evidence="4">
    <location>
        <begin position="388"/>
        <end position="407"/>
    </location>
</feature>
<evidence type="ECO:0000313" key="6">
    <source>
        <dbReference type="EMBL" id="ACO34332.1"/>
    </source>
</evidence>
<keyword evidence="3" id="KW-0732">Signal</keyword>
<evidence type="ECO:0000313" key="7">
    <source>
        <dbReference type="Proteomes" id="UP000002207"/>
    </source>
</evidence>
<accession>C1F7H1</accession>
<evidence type="ECO:0000256" key="2">
    <source>
        <dbReference type="ARBA" id="ARBA00007639"/>
    </source>
</evidence>
<organism evidence="6 7">
    <name type="scientific">Acidobacterium capsulatum (strain ATCC 51196 / DSM 11244 / BCRC 80197 / JCM 7670 / NBRC 15755 / NCIMB 13165 / 161)</name>
    <dbReference type="NCBI Taxonomy" id="240015"/>
    <lineage>
        <taxon>Bacteria</taxon>
        <taxon>Pseudomonadati</taxon>
        <taxon>Acidobacteriota</taxon>
        <taxon>Terriglobia</taxon>
        <taxon>Terriglobales</taxon>
        <taxon>Acidobacteriaceae</taxon>
        <taxon>Acidobacterium</taxon>
    </lineage>
</organism>
<proteinExistence type="inferred from homology"/>
<dbReference type="HOGENOM" id="CLU_675483_0_0_0"/>
<dbReference type="eggNOG" id="COG1879">
    <property type="taxonomic scope" value="Bacteria"/>
</dbReference>
<evidence type="ECO:0000259" key="5">
    <source>
        <dbReference type="Pfam" id="PF13407"/>
    </source>
</evidence>
<dbReference type="PANTHER" id="PTHR46847:SF1">
    <property type="entry name" value="D-ALLOSE-BINDING PERIPLASMIC PROTEIN-RELATED"/>
    <property type="match status" value="1"/>
</dbReference>
<sequence length="407" mass="44295">MQVLLVFCSRLLCMFFTVRTRVTVCTTSRTTTTNRAQGYPADNTTHIRQSNHEEIVQMNHAGSHSGTRTGSCGYTSFQPMTCPSNFLDSRPRLAPLLVLLLAFACISGCRPRPVRIAIIPQTTGTPLWGPMFDGARLAATDQHVSIYWNAPTSEDNIKAQIALLERVIHSKKYSGIILAPDHDLALMSAVQDAEAAHIPVVIVSTGLRLPPNGDLSYVLNNDAEGGKWAANYLGKLLHGHGTVAVIGIDPAILGNLQRERSFETTLHESYPNISIAARRFGDYNVPHQTQIAASILKRFPSISAIVAVNPAAERGTWNTLLADDKTHRVKVIGFDQDIVVDGEGQIRINAIVCQNTYKIGQLAVQELLDRIHHRRVAPVTFVSPVLRTSSPTSSNAATDAHQAGASS</sequence>
<feature type="domain" description="Periplasmic binding protein" evidence="5">
    <location>
        <begin position="116"/>
        <end position="369"/>
    </location>
</feature>
<dbReference type="EMBL" id="CP001472">
    <property type="protein sequence ID" value="ACO34332.1"/>
    <property type="molecule type" value="Genomic_DNA"/>
</dbReference>
<dbReference type="GO" id="GO:0030313">
    <property type="term" value="C:cell envelope"/>
    <property type="evidence" value="ECO:0007669"/>
    <property type="project" value="UniProtKB-SubCell"/>
</dbReference>
<dbReference type="SUPFAM" id="SSF53822">
    <property type="entry name" value="Periplasmic binding protein-like I"/>
    <property type="match status" value="1"/>
</dbReference>
<keyword evidence="7" id="KW-1185">Reference proteome</keyword>
<comment type="similarity">
    <text evidence="2">Belongs to the bacterial solute-binding protein 2 family.</text>
</comment>
<protein>
    <submittedName>
        <fullName evidence="6">D-ribose-binding periplasmic protein, putative</fullName>
    </submittedName>
</protein>
<dbReference type="InterPro" id="IPR028082">
    <property type="entry name" value="Peripla_BP_I"/>
</dbReference>
<dbReference type="PANTHER" id="PTHR46847">
    <property type="entry name" value="D-ALLOSE-BINDING PERIPLASMIC PROTEIN-RELATED"/>
    <property type="match status" value="1"/>
</dbReference>
<gene>
    <name evidence="6" type="ordered locus">ACP_3538</name>
</gene>
<dbReference type="STRING" id="240015.ACP_3538"/>
<dbReference type="InParanoid" id="C1F7H1"/>
<dbReference type="KEGG" id="aca:ACP_3538"/>
<reference evidence="6 7" key="1">
    <citation type="journal article" date="2009" name="Appl. Environ. Microbiol.">
        <title>Three genomes from the phylum Acidobacteria provide insight into the lifestyles of these microorganisms in soils.</title>
        <authorList>
            <person name="Ward N.L."/>
            <person name="Challacombe J.F."/>
            <person name="Janssen P.H."/>
            <person name="Henrissat B."/>
            <person name="Coutinho P.M."/>
            <person name="Wu M."/>
            <person name="Xie G."/>
            <person name="Haft D.H."/>
            <person name="Sait M."/>
            <person name="Badger J."/>
            <person name="Barabote R.D."/>
            <person name="Bradley B."/>
            <person name="Brettin T.S."/>
            <person name="Brinkac L.M."/>
            <person name="Bruce D."/>
            <person name="Creasy T."/>
            <person name="Daugherty S.C."/>
            <person name="Davidsen T.M."/>
            <person name="DeBoy R.T."/>
            <person name="Detter J.C."/>
            <person name="Dodson R.J."/>
            <person name="Durkin A.S."/>
            <person name="Ganapathy A."/>
            <person name="Gwinn-Giglio M."/>
            <person name="Han C.S."/>
            <person name="Khouri H."/>
            <person name="Kiss H."/>
            <person name="Kothari S.P."/>
            <person name="Madupu R."/>
            <person name="Nelson K.E."/>
            <person name="Nelson W.C."/>
            <person name="Paulsen I."/>
            <person name="Penn K."/>
            <person name="Ren Q."/>
            <person name="Rosovitz M.J."/>
            <person name="Selengut J.D."/>
            <person name="Shrivastava S."/>
            <person name="Sullivan S.A."/>
            <person name="Tapia R."/>
            <person name="Thompson L.S."/>
            <person name="Watkins K.L."/>
            <person name="Yang Q."/>
            <person name="Yu C."/>
            <person name="Zafar N."/>
            <person name="Zhou L."/>
            <person name="Kuske C.R."/>
        </authorList>
    </citation>
    <scope>NUCLEOTIDE SEQUENCE [LARGE SCALE GENOMIC DNA]</scope>
    <source>
        <strain evidence="7">ATCC 51196 / DSM 11244 / BCRC 80197 / JCM 7670 / NBRC 15755 / NCIMB 13165 / 161</strain>
    </source>
</reference>
<comment type="subcellular location">
    <subcellularLocation>
        <location evidence="1">Cell envelope</location>
    </subcellularLocation>
</comment>
<dbReference type="GO" id="GO:0030246">
    <property type="term" value="F:carbohydrate binding"/>
    <property type="evidence" value="ECO:0007669"/>
    <property type="project" value="UniProtKB-ARBA"/>
</dbReference>
<evidence type="ECO:0000256" key="3">
    <source>
        <dbReference type="ARBA" id="ARBA00022729"/>
    </source>
</evidence>
<name>C1F7H1_ACIC5</name>
<dbReference type="Pfam" id="PF13407">
    <property type="entry name" value="Peripla_BP_4"/>
    <property type="match status" value="1"/>
</dbReference>
<dbReference type="Proteomes" id="UP000002207">
    <property type="component" value="Chromosome"/>
</dbReference>
<dbReference type="InterPro" id="IPR025997">
    <property type="entry name" value="SBP_2_dom"/>
</dbReference>